<dbReference type="InterPro" id="IPR023828">
    <property type="entry name" value="Peptidase_S8_Ser-AS"/>
</dbReference>
<protein>
    <submittedName>
        <fullName evidence="4">Uncharacterized protein</fullName>
    </submittedName>
</protein>
<gene>
    <name evidence="4" type="ORF">WKI71_36515</name>
</gene>
<keyword evidence="5" id="KW-1185">Reference proteome</keyword>
<keyword evidence="3" id="KW-0720">Serine protease</keyword>
<reference evidence="4 5" key="1">
    <citation type="submission" date="2024-03" db="EMBL/GenBank/DDBJ databases">
        <title>Novel Streptomyces species of biotechnological and ecological value are a feature of Machair soil.</title>
        <authorList>
            <person name="Prole J.R."/>
            <person name="Goodfellow M."/>
            <person name="Allenby N."/>
            <person name="Ward A.C."/>
        </authorList>
    </citation>
    <scope>NUCLEOTIDE SEQUENCE [LARGE SCALE GENOMIC DNA]</scope>
    <source>
        <strain evidence="4 5">MS1.AVA.1</strain>
    </source>
</reference>
<name>A0ABU8USJ0_9ACTN</name>
<dbReference type="PROSITE" id="PS00138">
    <property type="entry name" value="SUBTILASE_SER"/>
    <property type="match status" value="1"/>
</dbReference>
<keyword evidence="2" id="KW-0378">Hydrolase</keyword>
<evidence type="ECO:0000256" key="1">
    <source>
        <dbReference type="ARBA" id="ARBA00022670"/>
    </source>
</evidence>
<proteinExistence type="predicted"/>
<evidence type="ECO:0000256" key="2">
    <source>
        <dbReference type="ARBA" id="ARBA00022801"/>
    </source>
</evidence>
<accession>A0ABU8USJ0</accession>
<organism evidence="4 5">
    <name type="scientific">Streptomyces machairae</name>
    <dbReference type="NCBI Taxonomy" id="3134109"/>
    <lineage>
        <taxon>Bacteria</taxon>
        <taxon>Bacillati</taxon>
        <taxon>Actinomycetota</taxon>
        <taxon>Actinomycetes</taxon>
        <taxon>Kitasatosporales</taxon>
        <taxon>Streptomycetaceae</taxon>
        <taxon>Streptomyces</taxon>
    </lineage>
</organism>
<comment type="caution">
    <text evidence="4">The sequence shown here is derived from an EMBL/GenBank/DDBJ whole genome shotgun (WGS) entry which is preliminary data.</text>
</comment>
<evidence type="ECO:0000256" key="3">
    <source>
        <dbReference type="ARBA" id="ARBA00022825"/>
    </source>
</evidence>
<evidence type="ECO:0000313" key="5">
    <source>
        <dbReference type="Proteomes" id="UP001376459"/>
    </source>
</evidence>
<evidence type="ECO:0000313" key="4">
    <source>
        <dbReference type="EMBL" id="MEJ8671862.1"/>
    </source>
</evidence>
<sequence>MSKQSGLGDGLIVDGTNLSGDTGSLGRIGGGPNPLVVTGIDKGAFERIGGQRDGGIEWSSWFNPASGQAHAKLSSLPLINRMITYQRGTTLGKPAACLVGKQINYDPTRGDDGAMTIAVQSLSNGYGIEWGEQVTPGVRTDTGAASGDGVEFGYDGEDYLALPGASGDYASTPDAAALDITGDIDLRVRVALNDWTPAAESTLIAKYTATGNQRSYALAVTTAGALIFRWSEDGTAEKTETSSANLGGLAAGATTWVRATLDADVGGTDANVTFYTSDDGVTWTQLGAVQPVGATTSIFVSTAVLELGGQTLGTVNRLAGKIFRAQVLNSIGGTSVAAPIASAATDTVTDATPRTWTVNGNAYVSSRTRYGLQAYLQVLSFTGTDVTVKLQSSADDGATDTYADVTGGGFTQITAGPTSERIATSSALEIERYLRVVTTSVGGFSELSFVVVVAVNLTETEF</sequence>
<keyword evidence="1" id="KW-0645">Protease</keyword>
<dbReference type="EMBL" id="JBBKAK010000001">
    <property type="protein sequence ID" value="MEJ8671862.1"/>
    <property type="molecule type" value="Genomic_DNA"/>
</dbReference>
<dbReference type="Proteomes" id="UP001376459">
    <property type="component" value="Unassembled WGS sequence"/>
</dbReference>